<dbReference type="InterPro" id="IPR010982">
    <property type="entry name" value="Lambda_DNA-bd_dom_sf"/>
</dbReference>
<dbReference type="InterPro" id="IPR001387">
    <property type="entry name" value="Cro/C1-type_HTH"/>
</dbReference>
<dbReference type="CDD" id="cd01392">
    <property type="entry name" value="HTH_LacI"/>
    <property type="match status" value="1"/>
</dbReference>
<dbReference type="PROSITE" id="PS50932">
    <property type="entry name" value="HTH_LACI_2"/>
    <property type="match status" value="1"/>
</dbReference>
<proteinExistence type="predicted"/>
<reference evidence="6 7" key="1">
    <citation type="submission" date="2023-03" db="EMBL/GenBank/DDBJ databases">
        <authorList>
            <person name="Shen W."/>
            <person name="Cai J."/>
        </authorList>
    </citation>
    <scope>NUCLEOTIDE SEQUENCE [LARGE SCALE GENOMIC DNA]</scope>
    <source>
        <strain evidence="6 7">D6-4</strain>
    </source>
</reference>
<dbReference type="PANTHER" id="PTHR30146">
    <property type="entry name" value="LACI-RELATED TRANSCRIPTIONAL REPRESSOR"/>
    <property type="match status" value="1"/>
</dbReference>
<dbReference type="InterPro" id="IPR028082">
    <property type="entry name" value="Peripla_BP_I"/>
</dbReference>
<evidence type="ECO:0000256" key="1">
    <source>
        <dbReference type="ARBA" id="ARBA00023015"/>
    </source>
</evidence>
<dbReference type="SMART" id="SM00354">
    <property type="entry name" value="HTH_LACI"/>
    <property type="match status" value="1"/>
</dbReference>
<organism evidence="6 7">
    <name type="scientific">Enterococcus hulanensis</name>
    <dbReference type="NCBI Taxonomy" id="2559929"/>
    <lineage>
        <taxon>Bacteria</taxon>
        <taxon>Bacillati</taxon>
        <taxon>Bacillota</taxon>
        <taxon>Bacilli</taxon>
        <taxon>Lactobacillales</taxon>
        <taxon>Enterococcaceae</taxon>
        <taxon>Enterococcus</taxon>
    </lineage>
</organism>
<dbReference type="Pfam" id="PF13377">
    <property type="entry name" value="Peripla_BP_3"/>
    <property type="match status" value="1"/>
</dbReference>
<dbReference type="Pfam" id="PF00356">
    <property type="entry name" value="LacI"/>
    <property type="match status" value="1"/>
</dbReference>
<sequence length="329" mass="36698">MVTIRFIAKEAGVSKSTVSRYLNNGQVSDDTAAKIEETIKKYNYKPNDFARNLKSNHSDFIGVIIPRFDSAATIDILEGIDDFDFGKEYQKLIVNAKQDSQKEIEAMYDFEKNKVAGIILLATEITTDHIEAIQKIDIPTIIVGQYDEKLYCVTHDDYQAAQDLTKHLLKHQPQKIIYIGVSERDVSVGQERKSGVIDAVKSLKSVPFKFIESTFSGEEAYELGKKVLLHENDTFVICATDNIAIGMMKAARELGKKIPEEISLAGFGGYGIGEQVYPTLTTVDYHFYQTGTAAAKSLEKLINGQQLAHKVVIETSVLEKDSIKKTEKA</sequence>
<dbReference type="InterPro" id="IPR046335">
    <property type="entry name" value="LacI/GalR-like_sensor"/>
</dbReference>
<dbReference type="CDD" id="cd01542">
    <property type="entry name" value="PBP1_TreR-like"/>
    <property type="match status" value="1"/>
</dbReference>
<dbReference type="Proteomes" id="UP001252875">
    <property type="component" value="Unassembled WGS sequence"/>
</dbReference>
<dbReference type="Gene3D" id="1.10.260.40">
    <property type="entry name" value="lambda repressor-like DNA-binding domains"/>
    <property type="match status" value="1"/>
</dbReference>
<dbReference type="SUPFAM" id="SSF53822">
    <property type="entry name" value="Periplasmic binding protein-like I"/>
    <property type="match status" value="1"/>
</dbReference>
<dbReference type="InterPro" id="IPR000843">
    <property type="entry name" value="HTH_LacI"/>
</dbReference>
<evidence type="ECO:0000256" key="3">
    <source>
        <dbReference type="ARBA" id="ARBA00023163"/>
    </source>
</evidence>
<dbReference type="PANTHER" id="PTHR30146:SF154">
    <property type="entry name" value="TRANSCRIPTION REGULATOR, MEMBER OF GALR FAMILY"/>
    <property type="match status" value="1"/>
</dbReference>
<name>A0ABU3EVG8_9ENTE</name>
<evidence type="ECO:0000259" key="4">
    <source>
        <dbReference type="PROSITE" id="PS50932"/>
    </source>
</evidence>
<accession>A0ABU3EVG8</accession>
<dbReference type="RefSeq" id="WP_311821088.1">
    <property type="nucleotide sequence ID" value="NZ_JARPYF010000001.1"/>
</dbReference>
<evidence type="ECO:0000313" key="6">
    <source>
        <dbReference type="EMBL" id="MDT2598656.1"/>
    </source>
</evidence>
<evidence type="ECO:0000256" key="2">
    <source>
        <dbReference type="ARBA" id="ARBA00023125"/>
    </source>
</evidence>
<gene>
    <name evidence="6" type="ORF">P7D85_02655</name>
</gene>
<keyword evidence="2 6" id="KW-0238">DNA-binding</keyword>
<dbReference type="EMBL" id="JARPYI010000001">
    <property type="protein sequence ID" value="MDT2598656.1"/>
    <property type="molecule type" value="Genomic_DNA"/>
</dbReference>
<protein>
    <submittedName>
        <fullName evidence="6">LacI family DNA-binding transcriptional regulator</fullName>
    </submittedName>
</protein>
<feature type="domain" description="HTH cro/C1-type" evidence="5">
    <location>
        <begin position="8"/>
        <end position="49"/>
    </location>
</feature>
<evidence type="ECO:0000313" key="7">
    <source>
        <dbReference type="Proteomes" id="UP001252875"/>
    </source>
</evidence>
<dbReference type="SUPFAM" id="SSF47413">
    <property type="entry name" value="lambda repressor-like DNA-binding domains"/>
    <property type="match status" value="1"/>
</dbReference>
<keyword evidence="3" id="KW-0804">Transcription</keyword>
<dbReference type="PROSITE" id="PS50943">
    <property type="entry name" value="HTH_CROC1"/>
    <property type="match status" value="1"/>
</dbReference>
<keyword evidence="7" id="KW-1185">Reference proteome</keyword>
<keyword evidence="1" id="KW-0805">Transcription regulation</keyword>
<evidence type="ECO:0000259" key="5">
    <source>
        <dbReference type="PROSITE" id="PS50943"/>
    </source>
</evidence>
<feature type="domain" description="HTH lacI-type" evidence="4">
    <location>
        <begin position="2"/>
        <end position="55"/>
    </location>
</feature>
<comment type="caution">
    <text evidence="6">The sequence shown here is derived from an EMBL/GenBank/DDBJ whole genome shotgun (WGS) entry which is preliminary data.</text>
</comment>
<dbReference type="GO" id="GO:0003677">
    <property type="term" value="F:DNA binding"/>
    <property type="evidence" value="ECO:0007669"/>
    <property type="project" value="UniProtKB-KW"/>
</dbReference>
<dbReference type="Gene3D" id="3.40.50.2300">
    <property type="match status" value="2"/>
</dbReference>